<dbReference type="STRING" id="572036.SAMN05661099_1061"/>
<gene>
    <name evidence="1" type="ORF">SAMN05661099_1061</name>
</gene>
<accession>A0A1T5AWA7</accession>
<evidence type="ECO:0000313" key="1">
    <source>
        <dbReference type="EMBL" id="SKB39050.1"/>
    </source>
</evidence>
<protein>
    <submittedName>
        <fullName evidence="1">Uncharacterized protein</fullName>
    </submittedName>
</protein>
<evidence type="ECO:0000313" key="2">
    <source>
        <dbReference type="Proteomes" id="UP000189981"/>
    </source>
</evidence>
<keyword evidence="2" id="KW-1185">Reference proteome</keyword>
<dbReference type="EMBL" id="FUYR01000001">
    <property type="protein sequence ID" value="SKB39050.1"/>
    <property type="molecule type" value="Genomic_DNA"/>
</dbReference>
<dbReference type="AlphaFoldDB" id="A0A1T5AWA7"/>
<name>A0A1T5AWA7_9SPHI</name>
<organism evidence="1 2">
    <name type="scientific">Daejeonella lutea</name>
    <dbReference type="NCBI Taxonomy" id="572036"/>
    <lineage>
        <taxon>Bacteria</taxon>
        <taxon>Pseudomonadati</taxon>
        <taxon>Bacteroidota</taxon>
        <taxon>Sphingobacteriia</taxon>
        <taxon>Sphingobacteriales</taxon>
        <taxon>Sphingobacteriaceae</taxon>
        <taxon>Daejeonella</taxon>
    </lineage>
</organism>
<dbReference type="Proteomes" id="UP000189981">
    <property type="component" value="Unassembled WGS sequence"/>
</dbReference>
<sequence length="65" mass="7498">MQALNLDAGFFLFQSLMCAANFYKLAGLHELINTDNRIKNEKTQNNLILKFDDLLTRVYALFIIS</sequence>
<proteinExistence type="predicted"/>
<reference evidence="2" key="1">
    <citation type="submission" date="2017-02" db="EMBL/GenBank/DDBJ databases">
        <authorList>
            <person name="Varghese N."/>
            <person name="Submissions S."/>
        </authorList>
    </citation>
    <scope>NUCLEOTIDE SEQUENCE [LARGE SCALE GENOMIC DNA]</scope>
    <source>
        <strain evidence="2">DSM 22385</strain>
    </source>
</reference>